<comment type="caution">
    <text evidence="1">The sequence shown here is derived from an EMBL/GenBank/DDBJ whole genome shotgun (WGS) entry which is preliminary data.</text>
</comment>
<organism evidence="1 2">
    <name type="scientific">Laodelphax striatellus</name>
    <name type="common">Small brown planthopper</name>
    <name type="synonym">Delphax striatella</name>
    <dbReference type="NCBI Taxonomy" id="195883"/>
    <lineage>
        <taxon>Eukaryota</taxon>
        <taxon>Metazoa</taxon>
        <taxon>Ecdysozoa</taxon>
        <taxon>Arthropoda</taxon>
        <taxon>Hexapoda</taxon>
        <taxon>Insecta</taxon>
        <taxon>Pterygota</taxon>
        <taxon>Neoptera</taxon>
        <taxon>Paraneoptera</taxon>
        <taxon>Hemiptera</taxon>
        <taxon>Auchenorrhyncha</taxon>
        <taxon>Fulgoroidea</taxon>
        <taxon>Delphacidae</taxon>
        <taxon>Criomorphinae</taxon>
        <taxon>Laodelphax</taxon>
    </lineage>
</organism>
<name>A0A482XBC8_LAOST</name>
<keyword evidence="2" id="KW-1185">Reference proteome</keyword>
<dbReference type="Proteomes" id="UP000291343">
    <property type="component" value="Unassembled WGS sequence"/>
</dbReference>
<dbReference type="AlphaFoldDB" id="A0A482XBC8"/>
<dbReference type="InParanoid" id="A0A482XBC8"/>
<sequence>MKGLRRAILATNNLLGQYISHAVLFQIVHSVISERNLVMSSIAVSLAKMSLFCLVSSSSSDKAVKDSDLVSRMGTKQSAAAEACGVRGPREHVRGQDRHLVSGVDGPDAVLPFTHCSRRNSLQAFNTVKKERHHTVPVFEVGYWGSWLAVDCYY</sequence>
<gene>
    <name evidence="1" type="ORF">LSTR_LSTR016385</name>
</gene>
<proteinExistence type="predicted"/>
<protein>
    <submittedName>
        <fullName evidence="1">Uncharacterized protein</fullName>
    </submittedName>
</protein>
<reference evidence="1 2" key="1">
    <citation type="journal article" date="2017" name="Gigascience">
        <title>Genome sequence of the small brown planthopper, Laodelphax striatellus.</title>
        <authorList>
            <person name="Zhu J."/>
            <person name="Jiang F."/>
            <person name="Wang X."/>
            <person name="Yang P."/>
            <person name="Bao Y."/>
            <person name="Zhao W."/>
            <person name="Wang W."/>
            <person name="Lu H."/>
            <person name="Wang Q."/>
            <person name="Cui N."/>
            <person name="Li J."/>
            <person name="Chen X."/>
            <person name="Luo L."/>
            <person name="Yu J."/>
            <person name="Kang L."/>
            <person name="Cui F."/>
        </authorList>
    </citation>
    <scope>NUCLEOTIDE SEQUENCE [LARGE SCALE GENOMIC DNA]</scope>
    <source>
        <strain evidence="1">Lst14</strain>
    </source>
</reference>
<evidence type="ECO:0000313" key="2">
    <source>
        <dbReference type="Proteomes" id="UP000291343"/>
    </source>
</evidence>
<dbReference type="EMBL" id="QKKF02013441">
    <property type="protein sequence ID" value="RZF42999.1"/>
    <property type="molecule type" value="Genomic_DNA"/>
</dbReference>
<evidence type="ECO:0000313" key="1">
    <source>
        <dbReference type="EMBL" id="RZF42999.1"/>
    </source>
</evidence>
<accession>A0A482XBC8</accession>